<dbReference type="GO" id="GO:0012505">
    <property type="term" value="C:endomembrane system"/>
    <property type="evidence" value="ECO:0007669"/>
    <property type="project" value="UniProtKB-SubCell"/>
</dbReference>
<evidence type="ECO:0000256" key="7">
    <source>
        <dbReference type="ARBA" id="ARBA00023136"/>
    </source>
</evidence>
<evidence type="ECO:0000256" key="5">
    <source>
        <dbReference type="ARBA" id="ARBA00022968"/>
    </source>
</evidence>
<organism evidence="10 11">
    <name type="scientific">Aspergillus thermomutatus</name>
    <name type="common">Neosartorya pseudofischeri</name>
    <dbReference type="NCBI Taxonomy" id="41047"/>
    <lineage>
        <taxon>Eukaryota</taxon>
        <taxon>Fungi</taxon>
        <taxon>Dikarya</taxon>
        <taxon>Ascomycota</taxon>
        <taxon>Pezizomycotina</taxon>
        <taxon>Eurotiomycetes</taxon>
        <taxon>Eurotiomycetidae</taxon>
        <taxon>Eurotiales</taxon>
        <taxon>Aspergillaceae</taxon>
        <taxon>Aspergillus</taxon>
        <taxon>Aspergillus subgen. Fumigati</taxon>
    </lineage>
</organism>
<protein>
    <recommendedName>
        <fullName evidence="9">Fringe-like glycosyltransferase domain-containing protein</fullName>
    </recommendedName>
</protein>
<evidence type="ECO:0000256" key="8">
    <source>
        <dbReference type="ARBA" id="ARBA00037847"/>
    </source>
</evidence>
<evidence type="ECO:0000313" key="11">
    <source>
        <dbReference type="Proteomes" id="UP000215305"/>
    </source>
</evidence>
<keyword evidence="2" id="KW-0328">Glycosyltransferase</keyword>
<dbReference type="Proteomes" id="UP000215305">
    <property type="component" value="Unassembled WGS sequence"/>
</dbReference>
<reference evidence="10" key="1">
    <citation type="submission" date="2018-08" db="EMBL/GenBank/DDBJ databases">
        <title>Draft genome sequence of azole-resistant Aspergillus thermomutatus (Neosartorya pseudofischeri) strain HMR AF 39, isolated from a human nasal aspirate.</title>
        <authorList>
            <person name="Parent-Michaud M."/>
            <person name="Dufresne P.J."/>
            <person name="Fournier E."/>
            <person name="Martineau C."/>
            <person name="Moreira S."/>
            <person name="Perkins V."/>
            <person name="De Repentigny L."/>
            <person name="Dufresne S.F."/>
        </authorList>
    </citation>
    <scope>NUCLEOTIDE SEQUENCE [LARGE SCALE GENOMIC DNA]</scope>
    <source>
        <strain evidence="10">HMR AF 39</strain>
    </source>
</reference>
<proteinExistence type="predicted"/>
<evidence type="ECO:0000256" key="6">
    <source>
        <dbReference type="ARBA" id="ARBA00022989"/>
    </source>
</evidence>
<dbReference type="GeneID" id="38131256"/>
<dbReference type="GO" id="GO:0016757">
    <property type="term" value="F:glycosyltransferase activity"/>
    <property type="evidence" value="ECO:0007669"/>
    <property type="project" value="UniProtKB-KW"/>
</dbReference>
<keyword evidence="11" id="KW-1185">Reference proteome</keyword>
<dbReference type="InterPro" id="IPR003378">
    <property type="entry name" value="Fringe-like_glycosylTrfase"/>
</dbReference>
<keyword evidence="6" id="KW-1133">Transmembrane helix</keyword>
<accession>A0A397HX87</accession>
<comment type="caution">
    <text evidence="10">The sequence shown here is derived from an EMBL/GenBank/DDBJ whole genome shotgun (WGS) entry which is preliminary data.</text>
</comment>
<dbReference type="EMBL" id="NKHU02000019">
    <property type="protein sequence ID" value="RHZ65210.1"/>
    <property type="molecule type" value="Genomic_DNA"/>
</dbReference>
<evidence type="ECO:0000259" key="9">
    <source>
        <dbReference type="Pfam" id="PF02434"/>
    </source>
</evidence>
<keyword evidence="5" id="KW-0735">Signal-anchor</keyword>
<gene>
    <name evidence="10" type="ORF">CDV56_109282</name>
</gene>
<evidence type="ECO:0000256" key="1">
    <source>
        <dbReference type="ARBA" id="ARBA00004606"/>
    </source>
</evidence>
<feature type="domain" description="Fringe-like glycosyltransferase" evidence="9">
    <location>
        <begin position="198"/>
        <end position="334"/>
    </location>
</feature>
<comment type="subcellular location">
    <subcellularLocation>
        <location evidence="8">Endomembrane system</location>
        <topology evidence="8">Single-pass membrane protein</topology>
    </subcellularLocation>
    <subcellularLocation>
        <location evidence="1">Membrane</location>
        <topology evidence="1">Single-pass type II membrane protein</topology>
    </subcellularLocation>
</comment>
<keyword evidence="3" id="KW-0808">Transferase</keyword>
<dbReference type="STRING" id="41047.A0A397HX87"/>
<name>A0A397HX87_ASPTH</name>
<dbReference type="RefSeq" id="XP_026617762.1">
    <property type="nucleotide sequence ID" value="XM_026762901.1"/>
</dbReference>
<dbReference type="FunFam" id="3.90.550.50:FF:000031">
    <property type="entry name" value="Uncharacterized protein"/>
    <property type="match status" value="1"/>
</dbReference>
<dbReference type="VEuPathDB" id="FungiDB:CDV56_109282"/>
<dbReference type="GO" id="GO:0016020">
    <property type="term" value="C:membrane"/>
    <property type="evidence" value="ECO:0007669"/>
    <property type="project" value="UniProtKB-SubCell"/>
</dbReference>
<keyword evidence="4" id="KW-0812">Transmembrane</keyword>
<dbReference type="AlphaFoldDB" id="A0A397HX87"/>
<keyword evidence="7" id="KW-0472">Membrane</keyword>
<dbReference type="Pfam" id="PF02434">
    <property type="entry name" value="Fringe"/>
    <property type="match status" value="1"/>
</dbReference>
<dbReference type="Gene3D" id="3.90.550.50">
    <property type="match status" value="1"/>
</dbReference>
<evidence type="ECO:0000256" key="3">
    <source>
        <dbReference type="ARBA" id="ARBA00022679"/>
    </source>
</evidence>
<evidence type="ECO:0000313" key="10">
    <source>
        <dbReference type="EMBL" id="RHZ65210.1"/>
    </source>
</evidence>
<dbReference type="PANTHER" id="PTHR10811">
    <property type="entry name" value="FRINGE-RELATED"/>
    <property type="match status" value="1"/>
</dbReference>
<evidence type="ECO:0000256" key="2">
    <source>
        <dbReference type="ARBA" id="ARBA00022676"/>
    </source>
</evidence>
<dbReference type="OrthoDB" id="414175at2759"/>
<evidence type="ECO:0000256" key="4">
    <source>
        <dbReference type="ARBA" id="ARBA00022692"/>
    </source>
</evidence>
<sequence length="486" mass="55291">MLSKFEEKPRPAMGASWMWKRRVLRFSVALLLVAGFSYELWPRVEYKPVEPATEVIQNITITSDVKCEPDFDVLRRLDIRKLSQYERREMIAARSSESDLPVRQRLNIPLLQQQSSSDGARKLDLPSQDDCYITPPVTVQVPPSPGNVDASHIDFGVATTLERLNDSLDAFTHWAGYTRTRIFALIEPDERVEEVQAKADSLGINLFVTQSDEEYQTRYFSLVAHLAKNMRPRTRWACVIDDDTFFPSMAALVDALAEYDATKPMYIGGLSESVSQIGIFGMMGFGGAGVFLSRPLVLELSNHDVFEACQAMPHTGDRRISLCIYQHTSTKLTVDHRLRQLDMRADVSGFFESGREPPLSVHHWKSWFQADMAKLSIITNLCGDKCFLRQWQFSDGWTLTNGFSIAKYSTEIDLDDKTMEVSWVGDNGAVDESFMHALGPLRPKDMGKFSYILEDSAFFGNHVRQWYVHRDAENGDQIIELIWKTA</sequence>